<accession>A0A231UX75</accession>
<evidence type="ECO:0000256" key="5">
    <source>
        <dbReference type="ARBA" id="ARBA00013200"/>
    </source>
</evidence>
<proteinExistence type="inferred from homology"/>
<evidence type="ECO:0000256" key="4">
    <source>
        <dbReference type="ARBA" id="ARBA00010561"/>
    </source>
</evidence>
<dbReference type="GO" id="GO:0009236">
    <property type="term" value="P:cobalamin biosynthetic process"/>
    <property type="evidence" value="ECO:0007669"/>
    <property type="project" value="UniProtKB-UniRule"/>
</dbReference>
<dbReference type="GO" id="GO:0051073">
    <property type="term" value="F:adenosylcobinamide-GDP ribazoletransferase activity"/>
    <property type="evidence" value="ECO:0007669"/>
    <property type="project" value="UniProtKB-UniRule"/>
</dbReference>
<comment type="caution">
    <text evidence="19">Lacks conserved residue(s) required for the propagation of feature annotation.</text>
</comment>
<comment type="pathway">
    <text evidence="3 19">Cofactor biosynthesis; adenosylcobalamin biosynthesis; adenosylcobalamin from cob(II)yrinate a,c-diamide: step 7/7.</text>
</comment>
<evidence type="ECO:0000256" key="12">
    <source>
        <dbReference type="ARBA" id="ARBA00022989"/>
    </source>
</evidence>
<keyword evidence="8 19" id="KW-0169">Cobalamin biosynthesis</keyword>
<protein>
    <recommendedName>
        <fullName evidence="6 19">Adenosylcobinamide-GDP ribazoletransferase</fullName>
        <ecNumber evidence="5 19">2.7.8.26</ecNumber>
    </recommendedName>
    <alternativeName>
        <fullName evidence="16 19">Cobalamin synthase</fullName>
    </alternativeName>
    <alternativeName>
        <fullName evidence="15 19">Cobalamin-5'-phosphate synthase</fullName>
    </alternativeName>
</protein>
<dbReference type="PANTHER" id="PTHR34148:SF1">
    <property type="entry name" value="ADENOSYLCOBINAMIDE-GDP RIBAZOLETRANSFERASE"/>
    <property type="match status" value="1"/>
</dbReference>
<evidence type="ECO:0000256" key="13">
    <source>
        <dbReference type="ARBA" id="ARBA00023136"/>
    </source>
</evidence>
<feature type="transmembrane region" description="Helical" evidence="19">
    <location>
        <begin position="43"/>
        <end position="63"/>
    </location>
</feature>
<dbReference type="GO" id="GO:0008818">
    <property type="term" value="F:cobalamin 5'-phosphate synthase activity"/>
    <property type="evidence" value="ECO:0007669"/>
    <property type="project" value="UniProtKB-UniRule"/>
</dbReference>
<evidence type="ECO:0000256" key="3">
    <source>
        <dbReference type="ARBA" id="ARBA00004663"/>
    </source>
</evidence>
<comment type="caution">
    <text evidence="20">The sequence shown here is derived from an EMBL/GenBank/DDBJ whole genome shotgun (WGS) entry which is preliminary data.</text>
</comment>
<evidence type="ECO:0000256" key="17">
    <source>
        <dbReference type="ARBA" id="ARBA00048623"/>
    </source>
</evidence>
<evidence type="ECO:0000256" key="11">
    <source>
        <dbReference type="ARBA" id="ARBA00022842"/>
    </source>
</evidence>
<evidence type="ECO:0000256" key="2">
    <source>
        <dbReference type="ARBA" id="ARBA00004651"/>
    </source>
</evidence>
<keyword evidence="12 19" id="KW-1133">Transmembrane helix</keyword>
<evidence type="ECO:0000256" key="19">
    <source>
        <dbReference type="HAMAP-Rule" id="MF_00719"/>
    </source>
</evidence>
<evidence type="ECO:0000256" key="6">
    <source>
        <dbReference type="ARBA" id="ARBA00015850"/>
    </source>
</evidence>
<keyword evidence="10 19" id="KW-0812">Transmembrane</keyword>
<feature type="transmembrane region" description="Helical" evidence="19">
    <location>
        <begin position="116"/>
        <end position="138"/>
    </location>
</feature>
<evidence type="ECO:0000313" key="21">
    <source>
        <dbReference type="Proteomes" id="UP000215405"/>
    </source>
</evidence>
<dbReference type="EMBL" id="NBYO01000002">
    <property type="protein sequence ID" value="OXT00482.1"/>
    <property type="molecule type" value="Genomic_DNA"/>
</dbReference>
<name>A0A231UX75_9HYPH</name>
<evidence type="ECO:0000256" key="16">
    <source>
        <dbReference type="ARBA" id="ARBA00032853"/>
    </source>
</evidence>
<feature type="transmembrane region" description="Helical" evidence="19">
    <location>
        <begin position="209"/>
        <end position="225"/>
    </location>
</feature>
<dbReference type="EC" id="2.7.8.26" evidence="5 19"/>
<sequence length="257" mass="26248">MSGVARLERLTNDALVALGFYTRLPSWRLVPPDRATDFSNVQWAAPLAGVVIGLLLGALNGAVDAMDVPDLLRGILVVACGILLTGALHEDGLADVADGFGGGADRQRKLAIMKDSLLGSYGTLALIVSFMLRVTAIAALTDPVLAALALVAAHGAARALMPVMLRHLPNARGEGVAHRIGRPSQGAVLAAVGIGVAALLPLGFPAVPLGLVILVIAYIAVATLAHRQIGGQTGDVCGTLQQTGEAAILTLCATLLV</sequence>
<keyword evidence="7 19" id="KW-1003">Cell membrane</keyword>
<dbReference type="AlphaFoldDB" id="A0A231UX75"/>
<dbReference type="NCBIfam" id="TIGR00317">
    <property type="entry name" value="cobS"/>
    <property type="match status" value="1"/>
</dbReference>
<dbReference type="HAMAP" id="MF_00719">
    <property type="entry name" value="CobS"/>
    <property type="match status" value="1"/>
</dbReference>
<keyword evidence="13 19" id="KW-0472">Membrane</keyword>
<evidence type="ECO:0000256" key="14">
    <source>
        <dbReference type="ARBA" id="ARBA00025228"/>
    </source>
</evidence>
<comment type="cofactor">
    <cofactor evidence="1 19">
        <name>Mg(2+)</name>
        <dbReference type="ChEBI" id="CHEBI:18420"/>
    </cofactor>
</comment>
<reference evidence="21" key="1">
    <citation type="journal article" date="2017" name="Int. J. Syst. Evol. Microbiol.">
        <title>Notoacmeibacter marinus gen. nov., sp. nov., isolated from the gut of a limpet and proposal of Notoacmeibacteraceae fam. nov. in the order Rhizobiales of the class Alphaproteobacteria.</title>
        <authorList>
            <person name="Huang Z."/>
            <person name="Guo F."/>
            <person name="Lai Q."/>
        </authorList>
    </citation>
    <scope>NUCLEOTIDE SEQUENCE [LARGE SCALE GENOMIC DNA]</scope>
    <source>
        <strain evidence="21">XMTR2A4</strain>
    </source>
</reference>
<dbReference type="PANTHER" id="PTHR34148">
    <property type="entry name" value="ADENOSYLCOBINAMIDE-GDP RIBAZOLETRANSFERASE"/>
    <property type="match status" value="1"/>
</dbReference>
<comment type="similarity">
    <text evidence="4 19">Belongs to the CobS family.</text>
</comment>
<dbReference type="RefSeq" id="WP_094077307.1">
    <property type="nucleotide sequence ID" value="NZ_NBYO01000002.1"/>
</dbReference>
<organism evidence="20 21">
    <name type="scientific">Notoacmeibacter marinus</name>
    <dbReference type="NCBI Taxonomy" id="1876515"/>
    <lineage>
        <taxon>Bacteria</taxon>
        <taxon>Pseudomonadati</taxon>
        <taxon>Pseudomonadota</taxon>
        <taxon>Alphaproteobacteria</taxon>
        <taxon>Hyphomicrobiales</taxon>
        <taxon>Notoacmeibacteraceae</taxon>
        <taxon>Notoacmeibacter</taxon>
    </lineage>
</organism>
<comment type="subcellular location">
    <subcellularLocation>
        <location evidence="2 19">Cell membrane</location>
        <topology evidence="2 19">Multi-pass membrane protein</topology>
    </subcellularLocation>
</comment>
<comment type="function">
    <text evidence="14 19">Joins adenosylcobinamide-GDP and alpha-ribazole to generate adenosylcobalamin (Ado-cobalamin). Also synthesizes adenosylcobalamin 5'-phosphate from adenosylcobinamide-GDP and alpha-ribazole 5'-phosphate.</text>
</comment>
<evidence type="ECO:0000256" key="9">
    <source>
        <dbReference type="ARBA" id="ARBA00022679"/>
    </source>
</evidence>
<dbReference type="GO" id="GO:0005886">
    <property type="term" value="C:plasma membrane"/>
    <property type="evidence" value="ECO:0007669"/>
    <property type="project" value="UniProtKB-SubCell"/>
</dbReference>
<keyword evidence="21" id="KW-1185">Reference proteome</keyword>
<keyword evidence="9 19" id="KW-0808">Transferase</keyword>
<dbReference type="Proteomes" id="UP000215405">
    <property type="component" value="Unassembled WGS sequence"/>
</dbReference>
<comment type="catalytic activity">
    <reaction evidence="17 19">
        <text>alpha-ribazole + adenosylcob(III)inamide-GDP = adenosylcob(III)alamin + GMP + H(+)</text>
        <dbReference type="Rhea" id="RHEA:16049"/>
        <dbReference type="ChEBI" id="CHEBI:10329"/>
        <dbReference type="ChEBI" id="CHEBI:15378"/>
        <dbReference type="ChEBI" id="CHEBI:18408"/>
        <dbReference type="ChEBI" id="CHEBI:58115"/>
        <dbReference type="ChEBI" id="CHEBI:60487"/>
        <dbReference type="EC" id="2.7.8.26"/>
    </reaction>
</comment>
<evidence type="ECO:0000256" key="10">
    <source>
        <dbReference type="ARBA" id="ARBA00022692"/>
    </source>
</evidence>
<evidence type="ECO:0000256" key="18">
    <source>
        <dbReference type="ARBA" id="ARBA00049504"/>
    </source>
</evidence>
<dbReference type="Pfam" id="PF02654">
    <property type="entry name" value="CobS"/>
    <property type="match status" value="1"/>
</dbReference>
<keyword evidence="11 19" id="KW-0460">Magnesium</keyword>
<evidence type="ECO:0000256" key="7">
    <source>
        <dbReference type="ARBA" id="ARBA00022475"/>
    </source>
</evidence>
<gene>
    <name evidence="19" type="primary">cobS</name>
    <name evidence="20" type="ORF">B7H23_10190</name>
</gene>
<evidence type="ECO:0000313" key="20">
    <source>
        <dbReference type="EMBL" id="OXT00482.1"/>
    </source>
</evidence>
<evidence type="ECO:0000256" key="8">
    <source>
        <dbReference type="ARBA" id="ARBA00022573"/>
    </source>
</evidence>
<dbReference type="InterPro" id="IPR003805">
    <property type="entry name" value="CobS"/>
</dbReference>
<evidence type="ECO:0000256" key="1">
    <source>
        <dbReference type="ARBA" id="ARBA00001946"/>
    </source>
</evidence>
<dbReference type="UniPathway" id="UPA00148">
    <property type="reaction ID" value="UER00238"/>
</dbReference>
<evidence type="ECO:0000256" key="15">
    <source>
        <dbReference type="ARBA" id="ARBA00032605"/>
    </source>
</evidence>
<comment type="catalytic activity">
    <reaction evidence="18 19">
        <text>alpha-ribazole 5'-phosphate + adenosylcob(III)inamide-GDP = adenosylcob(III)alamin 5'-phosphate + GMP + H(+)</text>
        <dbReference type="Rhea" id="RHEA:23560"/>
        <dbReference type="ChEBI" id="CHEBI:15378"/>
        <dbReference type="ChEBI" id="CHEBI:57918"/>
        <dbReference type="ChEBI" id="CHEBI:58115"/>
        <dbReference type="ChEBI" id="CHEBI:60487"/>
        <dbReference type="ChEBI" id="CHEBI:60493"/>
        <dbReference type="EC" id="2.7.8.26"/>
    </reaction>
</comment>